<feature type="active site" evidence="12">
    <location>
        <position position="275"/>
    </location>
</feature>
<dbReference type="InterPro" id="IPR011913">
    <property type="entry name" value="RfaE_dom_I"/>
</dbReference>
<organism evidence="15 16">
    <name type="scientific">Desulfuromusa kysingii</name>
    <dbReference type="NCBI Taxonomy" id="37625"/>
    <lineage>
        <taxon>Bacteria</taxon>
        <taxon>Pseudomonadati</taxon>
        <taxon>Thermodesulfobacteriota</taxon>
        <taxon>Desulfuromonadia</taxon>
        <taxon>Desulfuromonadales</taxon>
        <taxon>Geopsychrobacteraceae</taxon>
        <taxon>Desulfuromusa</taxon>
    </lineage>
</organism>
<accession>A0A1H4CXC6</accession>
<dbReference type="NCBIfam" id="TIGR02199">
    <property type="entry name" value="rfaE_dom_II"/>
    <property type="match status" value="1"/>
</dbReference>
<evidence type="ECO:0000256" key="8">
    <source>
        <dbReference type="ARBA" id="ARBA00022840"/>
    </source>
</evidence>
<comment type="catalytic activity">
    <reaction evidence="11 12">
        <text>D-glycero-beta-D-manno-heptose 1-phosphate + ATP + H(+) = ADP-D-glycero-beta-D-manno-heptose + diphosphate</text>
        <dbReference type="Rhea" id="RHEA:27465"/>
        <dbReference type="ChEBI" id="CHEBI:15378"/>
        <dbReference type="ChEBI" id="CHEBI:30616"/>
        <dbReference type="ChEBI" id="CHEBI:33019"/>
        <dbReference type="ChEBI" id="CHEBI:59967"/>
        <dbReference type="ChEBI" id="CHEBI:61593"/>
        <dbReference type="EC" id="2.7.7.70"/>
    </reaction>
</comment>
<dbReference type="OrthoDB" id="9802794at2"/>
<evidence type="ECO:0000259" key="14">
    <source>
        <dbReference type="Pfam" id="PF01467"/>
    </source>
</evidence>
<comment type="similarity">
    <text evidence="12">In the N-terminal section; belongs to the carbohydrate kinase PfkB family.</text>
</comment>
<keyword evidence="7 12" id="KW-0418">Kinase</keyword>
<comment type="pathway">
    <text evidence="12">Nucleotide-sugar biosynthesis; ADP-L-glycero-beta-D-manno-heptose biosynthesis; ADP-L-glycero-beta-D-manno-heptose from D-glycero-beta-D-manno-heptose 7-phosphate: step 1/4.</text>
</comment>
<protein>
    <recommendedName>
        <fullName evidence="12">Bifunctional protein HldE</fullName>
    </recommendedName>
    <domain>
        <recommendedName>
            <fullName evidence="12">D-beta-D-heptose 7-phosphate kinase</fullName>
            <ecNumber evidence="12">2.7.1.167</ecNumber>
        </recommendedName>
        <alternativeName>
            <fullName evidence="12">D-beta-D-heptose 7-phosphotransferase</fullName>
        </alternativeName>
        <alternativeName>
            <fullName evidence="12">D-glycero-beta-D-manno-heptose-7-phosphate kinase</fullName>
        </alternativeName>
    </domain>
    <domain>
        <recommendedName>
            <fullName evidence="12">D-beta-D-heptose 1-phosphate adenylyltransferase</fullName>
            <ecNumber evidence="12">2.7.7.70</ecNumber>
        </recommendedName>
        <alternativeName>
            <fullName evidence="12">D-glycero-beta-D-manno-heptose 1-phosphate adenylyltransferase</fullName>
        </alternativeName>
    </domain>
</protein>
<dbReference type="SUPFAM" id="SSF52374">
    <property type="entry name" value="Nucleotidylyl transferase"/>
    <property type="match status" value="1"/>
</dbReference>
<evidence type="ECO:0000256" key="12">
    <source>
        <dbReference type="HAMAP-Rule" id="MF_01603"/>
    </source>
</evidence>
<dbReference type="GO" id="GO:0097171">
    <property type="term" value="P:ADP-L-glycero-beta-D-manno-heptose biosynthetic process"/>
    <property type="evidence" value="ECO:0007669"/>
    <property type="project" value="UniProtKB-UniPathway"/>
</dbReference>
<feature type="region of interest" description="Cytidylyltransferase" evidence="12">
    <location>
        <begin position="356"/>
        <end position="489"/>
    </location>
</feature>
<evidence type="ECO:0000256" key="1">
    <source>
        <dbReference type="ARBA" id="ARBA00002319"/>
    </source>
</evidence>
<evidence type="ECO:0000256" key="6">
    <source>
        <dbReference type="ARBA" id="ARBA00022741"/>
    </source>
</evidence>
<dbReference type="PANTHER" id="PTHR46969:SF1">
    <property type="entry name" value="BIFUNCTIONAL PROTEIN HLDE"/>
    <property type="match status" value="1"/>
</dbReference>
<dbReference type="GO" id="GO:0016773">
    <property type="term" value="F:phosphotransferase activity, alcohol group as acceptor"/>
    <property type="evidence" value="ECO:0007669"/>
    <property type="project" value="InterPro"/>
</dbReference>
<dbReference type="Gene3D" id="3.40.50.620">
    <property type="entry name" value="HUPs"/>
    <property type="match status" value="1"/>
</dbReference>
<keyword evidence="9 12" id="KW-0511">Multifunctional enzyme</keyword>
<dbReference type="InterPro" id="IPR014729">
    <property type="entry name" value="Rossmann-like_a/b/a_fold"/>
</dbReference>
<keyword evidence="8 12" id="KW-0067">ATP-binding</keyword>
<dbReference type="FunFam" id="3.40.1190.20:FF:000002">
    <property type="entry name" value="Bifunctional protein HldE"/>
    <property type="match status" value="1"/>
</dbReference>
<comment type="subunit">
    <text evidence="12">Homodimer.</text>
</comment>
<comment type="function">
    <text evidence="1 12">Catalyzes the phosphorylation of D-glycero-D-manno-heptose 7-phosphate at the C-1 position to selectively form D-glycero-beta-D-manno-heptose-1,7-bisphosphate.</text>
</comment>
<keyword evidence="5 12" id="KW-0548">Nucleotidyltransferase</keyword>
<dbReference type="EC" id="2.7.7.70" evidence="12"/>
<dbReference type="PROSITE" id="PS00583">
    <property type="entry name" value="PFKB_KINASES_1"/>
    <property type="match status" value="1"/>
</dbReference>
<comment type="function">
    <text evidence="2 12">Catalyzes the ADP transfer from ATP to D-glycero-beta-D-manno-heptose 1-phosphate, yielding ADP-D-glycero-beta-D-manno-heptose.</text>
</comment>
<dbReference type="UniPathway" id="UPA00958"/>
<reference evidence="15 16" key="1">
    <citation type="submission" date="2016-10" db="EMBL/GenBank/DDBJ databases">
        <authorList>
            <person name="de Groot N.N."/>
        </authorList>
    </citation>
    <scope>NUCLEOTIDE SEQUENCE [LARGE SCALE GENOMIC DNA]</scope>
    <source>
        <strain evidence="15 16">DSM 7343</strain>
    </source>
</reference>
<dbReference type="HAMAP" id="MF_01603">
    <property type="entry name" value="HldE"/>
    <property type="match status" value="1"/>
</dbReference>
<dbReference type="Pfam" id="PF00294">
    <property type="entry name" value="PfkB"/>
    <property type="match status" value="1"/>
</dbReference>
<feature type="region of interest" description="Ribokinase" evidence="12">
    <location>
        <begin position="1"/>
        <end position="329"/>
    </location>
</feature>
<dbReference type="CDD" id="cd01172">
    <property type="entry name" value="RfaE_like"/>
    <property type="match status" value="1"/>
</dbReference>
<name>A0A1H4CXC6_9BACT</name>
<keyword evidence="16" id="KW-1185">Reference proteome</keyword>
<dbReference type="NCBIfam" id="TIGR00125">
    <property type="entry name" value="cyt_tran_rel"/>
    <property type="match status" value="1"/>
</dbReference>
<dbReference type="NCBIfam" id="TIGR02198">
    <property type="entry name" value="rfaE_dom_I"/>
    <property type="match status" value="1"/>
</dbReference>
<dbReference type="GO" id="GO:0005524">
    <property type="term" value="F:ATP binding"/>
    <property type="evidence" value="ECO:0007669"/>
    <property type="project" value="UniProtKB-UniRule"/>
</dbReference>
<evidence type="ECO:0000256" key="2">
    <source>
        <dbReference type="ARBA" id="ARBA00003753"/>
    </source>
</evidence>
<comment type="catalytic activity">
    <reaction evidence="12">
        <text>D-glycero-beta-D-manno-heptose 7-phosphate + ATP = D-glycero-beta-D-manno-heptose 1,7-bisphosphate + ADP + H(+)</text>
        <dbReference type="Rhea" id="RHEA:27473"/>
        <dbReference type="ChEBI" id="CHEBI:15378"/>
        <dbReference type="ChEBI" id="CHEBI:30616"/>
        <dbReference type="ChEBI" id="CHEBI:60204"/>
        <dbReference type="ChEBI" id="CHEBI:60208"/>
        <dbReference type="ChEBI" id="CHEBI:456216"/>
        <dbReference type="EC" id="2.7.1.167"/>
    </reaction>
</comment>
<evidence type="ECO:0000256" key="3">
    <source>
        <dbReference type="ARBA" id="ARBA00004713"/>
    </source>
</evidence>
<dbReference type="SUPFAM" id="SSF53613">
    <property type="entry name" value="Ribokinase-like"/>
    <property type="match status" value="1"/>
</dbReference>
<gene>
    <name evidence="12" type="primary">hldE</name>
    <name evidence="15" type="ORF">SAMN05660420_02719</name>
</gene>
<comment type="similarity">
    <text evidence="12">In the C-terminal section; belongs to the cytidylyltransferase family.</text>
</comment>
<sequence>MNLLDVEQLVHNLSDLKFLVIGDLLLDKYLFGDSQRISPEAPIPVVDILREEVRLGGAGNVANNLAVLGCGVEVVSVVGTDPEGMQLKGLLQRQGIRGDGVLCVSARVTPCKTRILASNQQMLRLDREECFAIAPSQETQLLDFVRQVVPNVDVVVISDYQKGVLTDHLLGRLIECCASADCPVIADPKGDDFSRYQGVSLLTPNHKEVELASATKINSPEVLISVGQSLQQKLNLGALLVTRGKDGMSLFVSDQPPDHLPTEARDIYDVTGAGDTVLAFCAVGLANGFSVLKSAMLANIAAGIVVGKVGTSTVSAAEVLMAAIDRDQSGSGKVLFPEQLDIVIAGHRQAGKTIVFTNGCFDLLHAGHIKYLQRARELGDLLVLGLNSDASIRRLKGETRPLLCQTERAQILAALDCVDYVTVFAEDTPLELIRLVKPDVLAKGGDYSPEQVVGREYVESYGGTLVLVEFQKGKSTTNIIEEVLTRYRD</sequence>
<evidence type="ECO:0000256" key="9">
    <source>
        <dbReference type="ARBA" id="ARBA00023268"/>
    </source>
</evidence>
<evidence type="ECO:0000256" key="11">
    <source>
        <dbReference type="ARBA" id="ARBA00047428"/>
    </source>
</evidence>
<dbReference type="Proteomes" id="UP000199409">
    <property type="component" value="Unassembled WGS sequence"/>
</dbReference>
<dbReference type="GO" id="GO:0033786">
    <property type="term" value="F:heptose-1-phosphate adenylyltransferase activity"/>
    <property type="evidence" value="ECO:0007669"/>
    <property type="project" value="UniProtKB-UniRule"/>
</dbReference>
<dbReference type="EC" id="2.7.1.167" evidence="12"/>
<proteinExistence type="inferred from homology"/>
<evidence type="ECO:0000256" key="7">
    <source>
        <dbReference type="ARBA" id="ARBA00022777"/>
    </source>
</evidence>
<evidence type="ECO:0000256" key="10">
    <source>
        <dbReference type="ARBA" id="ARBA00023277"/>
    </source>
</evidence>
<dbReference type="EMBL" id="FNQN01000009">
    <property type="protein sequence ID" value="SEA65105.1"/>
    <property type="molecule type" value="Genomic_DNA"/>
</dbReference>
<dbReference type="UniPathway" id="UPA00356">
    <property type="reaction ID" value="UER00437"/>
</dbReference>
<dbReference type="Pfam" id="PF01467">
    <property type="entry name" value="CTP_transf_like"/>
    <property type="match status" value="1"/>
</dbReference>
<feature type="domain" description="Cytidyltransferase-like" evidence="14">
    <location>
        <begin position="356"/>
        <end position="447"/>
    </location>
</feature>
<evidence type="ECO:0000313" key="16">
    <source>
        <dbReference type="Proteomes" id="UP000199409"/>
    </source>
</evidence>
<dbReference type="Gene3D" id="3.40.1190.20">
    <property type="match status" value="1"/>
</dbReference>
<comment type="pathway">
    <text evidence="12">Nucleotide-sugar biosynthesis; ADP-L-glycero-beta-D-manno-heptose biosynthesis; ADP-L-glycero-beta-D-manno-heptose from D-glycero-beta-D-manno-heptose 7-phosphate: step 3/4.</text>
</comment>
<comment type="pathway">
    <text evidence="3">Bacterial outer membrane biogenesis; LPS core biosynthesis.</text>
</comment>
<keyword evidence="4 12" id="KW-0808">Transferase</keyword>
<dbReference type="RefSeq" id="WP_092349717.1">
    <property type="nucleotide sequence ID" value="NZ_FNQN01000009.1"/>
</dbReference>
<keyword evidence="6 12" id="KW-0547">Nucleotide-binding</keyword>
<dbReference type="InterPro" id="IPR011914">
    <property type="entry name" value="RfaE_dom_II"/>
</dbReference>
<dbReference type="InterPro" id="IPR023030">
    <property type="entry name" value="Bifunc_HldE"/>
</dbReference>
<evidence type="ECO:0000256" key="5">
    <source>
        <dbReference type="ARBA" id="ARBA00022695"/>
    </source>
</evidence>
<feature type="domain" description="Carbohydrate kinase PfkB" evidence="13">
    <location>
        <begin position="44"/>
        <end position="313"/>
    </location>
</feature>
<dbReference type="InterPro" id="IPR002173">
    <property type="entry name" value="Carboh/pur_kinase_PfkB_CS"/>
</dbReference>
<dbReference type="GO" id="GO:0033785">
    <property type="term" value="F:heptose 7-phosphate kinase activity"/>
    <property type="evidence" value="ECO:0007669"/>
    <property type="project" value="UniProtKB-UniRule"/>
</dbReference>
<dbReference type="AlphaFoldDB" id="A0A1H4CXC6"/>
<dbReference type="GO" id="GO:0005829">
    <property type="term" value="C:cytosol"/>
    <property type="evidence" value="ECO:0007669"/>
    <property type="project" value="TreeGrafter"/>
</dbReference>
<dbReference type="InterPro" id="IPR004821">
    <property type="entry name" value="Cyt_trans-like"/>
</dbReference>
<keyword evidence="10 12" id="KW-0119">Carbohydrate metabolism</keyword>
<evidence type="ECO:0000256" key="4">
    <source>
        <dbReference type="ARBA" id="ARBA00022679"/>
    </source>
</evidence>
<feature type="binding site" evidence="12">
    <location>
        <begin position="205"/>
        <end position="208"/>
    </location>
    <ligand>
        <name>ATP</name>
        <dbReference type="ChEBI" id="CHEBI:30616"/>
    </ligand>
</feature>
<dbReference type="InterPro" id="IPR011611">
    <property type="entry name" value="PfkB_dom"/>
</dbReference>
<dbReference type="GO" id="GO:0009244">
    <property type="term" value="P:lipopolysaccharide core region biosynthetic process"/>
    <property type="evidence" value="ECO:0007669"/>
    <property type="project" value="UniProtKB-UniPathway"/>
</dbReference>
<evidence type="ECO:0000313" key="15">
    <source>
        <dbReference type="EMBL" id="SEA65105.1"/>
    </source>
</evidence>
<dbReference type="PANTHER" id="PTHR46969">
    <property type="entry name" value="BIFUNCTIONAL PROTEIN HLDE"/>
    <property type="match status" value="1"/>
</dbReference>
<dbReference type="NCBIfam" id="NF008454">
    <property type="entry name" value="PRK11316.1"/>
    <property type="match status" value="1"/>
</dbReference>
<dbReference type="InterPro" id="IPR029056">
    <property type="entry name" value="Ribokinase-like"/>
</dbReference>
<dbReference type="STRING" id="37625.SAMN05660420_02719"/>
<evidence type="ECO:0000259" key="13">
    <source>
        <dbReference type="Pfam" id="PF00294"/>
    </source>
</evidence>